<dbReference type="EMBL" id="LFIW01000329">
    <property type="protein sequence ID" value="KZL87158.1"/>
    <property type="molecule type" value="Genomic_DNA"/>
</dbReference>
<proteinExistence type="predicted"/>
<feature type="non-terminal residue" evidence="2">
    <location>
        <position position="1"/>
    </location>
</feature>
<gene>
    <name evidence="2" type="ORF">CI238_07960</name>
</gene>
<feature type="region of interest" description="Disordered" evidence="1">
    <location>
        <begin position="14"/>
        <end position="37"/>
    </location>
</feature>
<organism evidence="2 3">
    <name type="scientific">Colletotrichum incanum</name>
    <name type="common">Soybean anthracnose fungus</name>
    <dbReference type="NCBI Taxonomy" id="1573173"/>
    <lineage>
        <taxon>Eukaryota</taxon>
        <taxon>Fungi</taxon>
        <taxon>Dikarya</taxon>
        <taxon>Ascomycota</taxon>
        <taxon>Pezizomycotina</taxon>
        <taxon>Sordariomycetes</taxon>
        <taxon>Hypocreomycetidae</taxon>
        <taxon>Glomerellales</taxon>
        <taxon>Glomerellaceae</taxon>
        <taxon>Colletotrichum</taxon>
        <taxon>Colletotrichum spaethianum species complex</taxon>
    </lineage>
</organism>
<keyword evidence="3" id="KW-1185">Reference proteome</keyword>
<reference evidence="2 3" key="1">
    <citation type="submission" date="2015-06" db="EMBL/GenBank/DDBJ databases">
        <title>Survival trade-offs in plant roots during colonization by closely related pathogenic and mutualistic fungi.</title>
        <authorList>
            <person name="Hacquard S."/>
            <person name="Kracher B."/>
            <person name="Hiruma K."/>
            <person name="Weinman A."/>
            <person name="Muench P."/>
            <person name="Garrido Oter R."/>
            <person name="Ver Loren van Themaat E."/>
            <person name="Dallerey J.-F."/>
            <person name="Damm U."/>
            <person name="Henrissat B."/>
            <person name="Lespinet O."/>
            <person name="Thon M."/>
            <person name="Kemen E."/>
            <person name="McHardy A.C."/>
            <person name="Schulze-Lefert P."/>
            <person name="O'Connell R.J."/>
        </authorList>
    </citation>
    <scope>NUCLEOTIDE SEQUENCE [LARGE SCALE GENOMIC DNA]</scope>
    <source>
        <strain evidence="2 3">MAFF 238704</strain>
    </source>
</reference>
<dbReference type="Proteomes" id="UP000076584">
    <property type="component" value="Unassembled WGS sequence"/>
</dbReference>
<evidence type="ECO:0000313" key="2">
    <source>
        <dbReference type="EMBL" id="KZL87158.1"/>
    </source>
</evidence>
<evidence type="ECO:0000313" key="3">
    <source>
        <dbReference type="Proteomes" id="UP000076584"/>
    </source>
</evidence>
<name>A0A162PHS5_COLIC</name>
<accession>A0A162PHS5</accession>
<sequence length="317" mass="33962">LNHAGATNIRVNDVEQRNAEPQTVETGHVRPAQDTNGPDTVAALQLRSNLCRDTTQLQSADTAEVVDQKHNLVRVDVQKRPVLVALVQQLREHLAHQLRQIRLLPTGAGLIVNAHAELRLAKLQRALVLSAGDRAAGNMHMLQARADANQVLRRQPGDLCNLDQRPALRRQRTGDLVHKHGARDAPPPDLACLGPADADIVPDYDHLDLEPGGAGLLDGHAEVQHVTRVVHDGNEDALGRVDARRDGSAHLLGAGAGEDCAGDGGREEALADHGREGRLVARAAARDHGDLRHGIGGRPAVDDLVGLVEGEARVREG</sequence>
<dbReference type="AlphaFoldDB" id="A0A162PHS5"/>
<comment type="caution">
    <text evidence="2">The sequence shown here is derived from an EMBL/GenBank/DDBJ whole genome shotgun (WGS) entry which is preliminary data.</text>
</comment>
<protein>
    <submittedName>
        <fullName evidence="2">Uncharacterized protein</fullName>
    </submittedName>
</protein>
<evidence type="ECO:0000256" key="1">
    <source>
        <dbReference type="SAM" id="MobiDB-lite"/>
    </source>
</evidence>